<name>A0A183GEB6_HELPZ</name>
<proteinExistence type="predicted"/>
<evidence type="ECO:0000313" key="3">
    <source>
        <dbReference type="WBParaSite" id="HPBE_0002066201-mRNA-1"/>
    </source>
</evidence>
<dbReference type="AlphaFoldDB" id="A0A183GEB6"/>
<evidence type="ECO:0000313" key="1">
    <source>
        <dbReference type="EMBL" id="VDP21237.1"/>
    </source>
</evidence>
<organism evidence="2 3">
    <name type="scientific">Heligmosomoides polygyrus</name>
    <name type="common">Parasitic roundworm</name>
    <dbReference type="NCBI Taxonomy" id="6339"/>
    <lineage>
        <taxon>Eukaryota</taxon>
        <taxon>Metazoa</taxon>
        <taxon>Ecdysozoa</taxon>
        <taxon>Nematoda</taxon>
        <taxon>Chromadorea</taxon>
        <taxon>Rhabditida</taxon>
        <taxon>Rhabditina</taxon>
        <taxon>Rhabditomorpha</taxon>
        <taxon>Strongyloidea</taxon>
        <taxon>Heligmosomidae</taxon>
        <taxon>Heligmosomoides</taxon>
    </lineage>
</organism>
<keyword evidence="2" id="KW-1185">Reference proteome</keyword>
<reference evidence="3" key="2">
    <citation type="submission" date="2019-09" db="UniProtKB">
        <authorList>
            <consortium name="WormBaseParasite"/>
        </authorList>
    </citation>
    <scope>IDENTIFICATION</scope>
</reference>
<protein>
    <submittedName>
        <fullName evidence="3">MADF domain-containing protein</fullName>
    </submittedName>
</protein>
<sequence>MKTALIQLKMRERRLRWYEDQRIPIWLALDFEASGKRSRGAPRKRWKDVVKRNLAELGATQMTPLIRRGGDRSQGQWTL</sequence>
<reference evidence="1 2" key="1">
    <citation type="submission" date="2018-11" db="EMBL/GenBank/DDBJ databases">
        <authorList>
            <consortium name="Pathogen Informatics"/>
        </authorList>
    </citation>
    <scope>NUCLEOTIDE SEQUENCE [LARGE SCALE GENOMIC DNA]</scope>
</reference>
<gene>
    <name evidence="1" type="ORF">HPBE_LOCUS20661</name>
</gene>
<dbReference type="OrthoDB" id="6149178at2759"/>
<dbReference type="Proteomes" id="UP000050761">
    <property type="component" value="Unassembled WGS sequence"/>
</dbReference>
<accession>A0A183GEB6</accession>
<accession>A0A3P8B213</accession>
<dbReference type="EMBL" id="UZAH01032347">
    <property type="protein sequence ID" value="VDP21237.1"/>
    <property type="molecule type" value="Genomic_DNA"/>
</dbReference>
<evidence type="ECO:0000313" key="2">
    <source>
        <dbReference type="Proteomes" id="UP000050761"/>
    </source>
</evidence>
<dbReference type="WBParaSite" id="HPBE_0002066201-mRNA-1">
    <property type="protein sequence ID" value="HPBE_0002066201-mRNA-1"/>
    <property type="gene ID" value="HPBE_0002066201"/>
</dbReference>